<protein>
    <recommendedName>
        <fullName evidence="1">HTH cro/C1-type domain-containing protein</fullName>
    </recommendedName>
</protein>
<dbReference type="GO" id="GO:0003677">
    <property type="term" value="F:DNA binding"/>
    <property type="evidence" value="ECO:0007669"/>
    <property type="project" value="InterPro"/>
</dbReference>
<dbReference type="SMART" id="SM00530">
    <property type="entry name" value="HTH_XRE"/>
    <property type="match status" value="1"/>
</dbReference>
<dbReference type="RefSeq" id="WP_189659264.1">
    <property type="nucleotide sequence ID" value="NZ_BMZW01000054.1"/>
</dbReference>
<feature type="domain" description="HTH cro/C1-type" evidence="1">
    <location>
        <begin position="126"/>
        <end position="146"/>
    </location>
</feature>
<dbReference type="InterPro" id="IPR036388">
    <property type="entry name" value="WH-like_DNA-bd_sf"/>
</dbReference>
<name>A0A9P3AIY3_PSEA0</name>
<comment type="caution">
    <text evidence="2">The sequence shown here is derived from an EMBL/GenBank/DDBJ whole genome shotgun (WGS) entry which is preliminary data.</text>
</comment>
<dbReference type="PROSITE" id="PS50943">
    <property type="entry name" value="HTH_CROC1"/>
    <property type="match status" value="2"/>
</dbReference>
<gene>
    <name evidence="2" type="ORF">PSE10A_53900</name>
</gene>
<feature type="domain" description="HTH cro/C1-type" evidence="1">
    <location>
        <begin position="11"/>
        <end position="64"/>
    </location>
</feature>
<accession>A0A9P3AIY3</accession>
<sequence>MSLKTAFAAALQFIRAHRQLSQRAVAQQMDQSYVSRLESGTRSVTLEVSQELAEALKLEPLSLLTVVYAVHTGKSPQALLDQVRDDLAAAQLLNAQVPATPEPIVHPVVADAAALKIRVHALLAEGLTQAEAAKRLGISRQTVNKYARQGDT</sequence>
<evidence type="ECO:0000313" key="3">
    <source>
        <dbReference type="Proteomes" id="UP000630864"/>
    </source>
</evidence>
<dbReference type="InterPro" id="IPR010982">
    <property type="entry name" value="Lambda_DNA-bd_dom_sf"/>
</dbReference>
<dbReference type="AlphaFoldDB" id="A0A9P3AIY3"/>
<dbReference type="Gene3D" id="1.10.260.40">
    <property type="entry name" value="lambda repressor-like DNA-binding domains"/>
    <property type="match status" value="1"/>
</dbReference>
<evidence type="ECO:0000313" key="2">
    <source>
        <dbReference type="EMBL" id="GFZ62879.1"/>
    </source>
</evidence>
<evidence type="ECO:0000259" key="1">
    <source>
        <dbReference type="PROSITE" id="PS50943"/>
    </source>
</evidence>
<proteinExistence type="predicted"/>
<reference evidence="2" key="1">
    <citation type="submission" date="2020-09" db="EMBL/GenBank/DDBJ databases">
        <title>Pseudomonas syringae pv. eriobotryae genome sequence causing loquat canker disease.</title>
        <authorList>
            <person name="Fukuda S."/>
            <person name="Tashiro H."/>
            <person name="Nagano Y."/>
        </authorList>
    </citation>
    <scope>NUCLEOTIDE SEQUENCE</scope>
    <source>
        <strain evidence="2">AM001</strain>
    </source>
</reference>
<dbReference type="SUPFAM" id="SSF47413">
    <property type="entry name" value="lambda repressor-like DNA-binding domains"/>
    <property type="match status" value="2"/>
</dbReference>
<dbReference type="CDD" id="cd00093">
    <property type="entry name" value="HTH_XRE"/>
    <property type="match status" value="2"/>
</dbReference>
<organism evidence="2 3">
    <name type="scientific">Pseudomonas amygdali pv. eriobotryae</name>
    <dbReference type="NCBI Taxonomy" id="129137"/>
    <lineage>
        <taxon>Bacteria</taxon>
        <taxon>Pseudomonadati</taxon>
        <taxon>Pseudomonadota</taxon>
        <taxon>Gammaproteobacteria</taxon>
        <taxon>Pseudomonadales</taxon>
        <taxon>Pseudomonadaceae</taxon>
        <taxon>Pseudomonas</taxon>
        <taxon>Pseudomonas amygdali</taxon>
    </lineage>
</organism>
<dbReference type="EMBL" id="BMZW01000054">
    <property type="protein sequence ID" value="GFZ62879.1"/>
    <property type="molecule type" value="Genomic_DNA"/>
</dbReference>
<dbReference type="InterPro" id="IPR001387">
    <property type="entry name" value="Cro/C1-type_HTH"/>
</dbReference>
<dbReference type="Gene3D" id="1.10.10.10">
    <property type="entry name" value="Winged helix-like DNA-binding domain superfamily/Winged helix DNA-binding domain"/>
    <property type="match status" value="1"/>
</dbReference>
<dbReference type="Pfam" id="PF01381">
    <property type="entry name" value="HTH_3"/>
    <property type="match status" value="2"/>
</dbReference>
<dbReference type="Proteomes" id="UP000630864">
    <property type="component" value="Unassembled WGS sequence"/>
</dbReference>